<evidence type="ECO:0000313" key="3">
    <source>
        <dbReference type="Proteomes" id="UP000054166"/>
    </source>
</evidence>
<dbReference type="Proteomes" id="UP000054166">
    <property type="component" value="Unassembled WGS sequence"/>
</dbReference>
<proteinExistence type="predicted"/>
<keyword evidence="1" id="KW-0812">Transmembrane</keyword>
<reference evidence="2 3" key="1">
    <citation type="submission" date="2014-04" db="EMBL/GenBank/DDBJ databases">
        <authorList>
            <consortium name="DOE Joint Genome Institute"/>
            <person name="Kuo A."/>
            <person name="Tarkka M."/>
            <person name="Buscot F."/>
            <person name="Kohler A."/>
            <person name="Nagy L.G."/>
            <person name="Floudas D."/>
            <person name="Copeland A."/>
            <person name="Barry K.W."/>
            <person name="Cichocki N."/>
            <person name="Veneault-Fourrey C."/>
            <person name="LaButti K."/>
            <person name="Lindquist E.A."/>
            <person name="Lipzen A."/>
            <person name="Lundell T."/>
            <person name="Morin E."/>
            <person name="Murat C."/>
            <person name="Sun H."/>
            <person name="Tunlid A."/>
            <person name="Henrissat B."/>
            <person name="Grigoriev I.V."/>
            <person name="Hibbett D.S."/>
            <person name="Martin F."/>
            <person name="Nordberg H.P."/>
            <person name="Cantor M.N."/>
            <person name="Hua S.X."/>
        </authorList>
    </citation>
    <scope>NUCLEOTIDE SEQUENCE [LARGE SCALE GENOMIC DNA]</scope>
    <source>
        <strain evidence="2 3">F 1598</strain>
    </source>
</reference>
<dbReference type="AlphaFoldDB" id="A0A0C3AVF1"/>
<dbReference type="HOGENOM" id="CLU_2109917_0_0_1"/>
<dbReference type="InParanoid" id="A0A0C3AVF1"/>
<keyword evidence="1" id="KW-1133">Transmembrane helix</keyword>
<evidence type="ECO:0000313" key="2">
    <source>
        <dbReference type="EMBL" id="KIM77958.1"/>
    </source>
</evidence>
<dbReference type="EMBL" id="KN833020">
    <property type="protein sequence ID" value="KIM77958.1"/>
    <property type="molecule type" value="Genomic_DNA"/>
</dbReference>
<evidence type="ECO:0000256" key="1">
    <source>
        <dbReference type="SAM" id="Phobius"/>
    </source>
</evidence>
<reference evidence="3" key="2">
    <citation type="submission" date="2015-01" db="EMBL/GenBank/DDBJ databases">
        <title>Evolutionary Origins and Diversification of the Mycorrhizal Mutualists.</title>
        <authorList>
            <consortium name="DOE Joint Genome Institute"/>
            <consortium name="Mycorrhizal Genomics Consortium"/>
            <person name="Kohler A."/>
            <person name="Kuo A."/>
            <person name="Nagy L.G."/>
            <person name="Floudas D."/>
            <person name="Copeland A."/>
            <person name="Barry K.W."/>
            <person name="Cichocki N."/>
            <person name="Veneault-Fourrey C."/>
            <person name="LaButti K."/>
            <person name="Lindquist E.A."/>
            <person name="Lipzen A."/>
            <person name="Lundell T."/>
            <person name="Morin E."/>
            <person name="Murat C."/>
            <person name="Riley R."/>
            <person name="Ohm R."/>
            <person name="Sun H."/>
            <person name="Tunlid A."/>
            <person name="Henrissat B."/>
            <person name="Grigoriev I.V."/>
            <person name="Hibbett D.S."/>
            <person name="Martin F."/>
        </authorList>
    </citation>
    <scope>NUCLEOTIDE SEQUENCE [LARGE SCALE GENOMIC DNA]</scope>
    <source>
        <strain evidence="3">F 1598</strain>
    </source>
</reference>
<gene>
    <name evidence="2" type="ORF">PILCRDRAFT_606934</name>
</gene>
<organism evidence="2 3">
    <name type="scientific">Piloderma croceum (strain F 1598)</name>
    <dbReference type="NCBI Taxonomy" id="765440"/>
    <lineage>
        <taxon>Eukaryota</taxon>
        <taxon>Fungi</taxon>
        <taxon>Dikarya</taxon>
        <taxon>Basidiomycota</taxon>
        <taxon>Agaricomycotina</taxon>
        <taxon>Agaricomycetes</taxon>
        <taxon>Agaricomycetidae</taxon>
        <taxon>Atheliales</taxon>
        <taxon>Atheliaceae</taxon>
        <taxon>Piloderma</taxon>
    </lineage>
</organism>
<sequence length="115" mass="12510">MASQSPHRTRKNQGMSLPSIPLPPIFCFTSIPSHSHSIPLHPTSFSLSSVLFSSVLFCCSLVFGLGTVRLRVFGTSCAALGPPSTSKKTKIKSLCTGERVHVLTRSHPRLYIKTD</sequence>
<keyword evidence="3" id="KW-1185">Reference proteome</keyword>
<accession>A0A0C3AVF1</accession>
<feature type="transmembrane region" description="Helical" evidence="1">
    <location>
        <begin position="45"/>
        <end position="66"/>
    </location>
</feature>
<name>A0A0C3AVF1_PILCF</name>
<keyword evidence="1" id="KW-0472">Membrane</keyword>
<protein>
    <submittedName>
        <fullName evidence="2">Uncharacterized protein</fullName>
    </submittedName>
</protein>